<comment type="caution">
    <text evidence="1">The sequence shown here is derived from an EMBL/GenBank/DDBJ whole genome shotgun (WGS) entry which is preliminary data.</text>
</comment>
<organism evidence="1 2">
    <name type="scientific">Phytophthora fragariaefolia</name>
    <dbReference type="NCBI Taxonomy" id="1490495"/>
    <lineage>
        <taxon>Eukaryota</taxon>
        <taxon>Sar</taxon>
        <taxon>Stramenopiles</taxon>
        <taxon>Oomycota</taxon>
        <taxon>Peronosporomycetes</taxon>
        <taxon>Peronosporales</taxon>
        <taxon>Peronosporaceae</taxon>
        <taxon>Phytophthora</taxon>
    </lineage>
</organism>
<reference evidence="1" key="1">
    <citation type="submission" date="2023-04" db="EMBL/GenBank/DDBJ databases">
        <title>Phytophthora fragariaefolia NBRC 109709.</title>
        <authorList>
            <person name="Ichikawa N."/>
            <person name="Sato H."/>
            <person name="Tonouchi N."/>
        </authorList>
    </citation>
    <scope>NUCLEOTIDE SEQUENCE</scope>
    <source>
        <strain evidence="1">NBRC 109709</strain>
    </source>
</reference>
<dbReference type="InterPro" id="IPR043502">
    <property type="entry name" value="DNA/RNA_pol_sf"/>
</dbReference>
<sequence>MATRGHRKSQLAGVDLSWSKADEDAFQLVLELLATSTKQYFADADAHVCMFPDASALGWSVVLTQVSDRDDAKSVTEQAHQLMVCRGGLFKGARKNWSTVEQEAL</sequence>
<evidence type="ECO:0000313" key="1">
    <source>
        <dbReference type="EMBL" id="GMF56174.1"/>
    </source>
</evidence>
<name>A0A9W7D7Q3_9STRA</name>
<dbReference type="Proteomes" id="UP001165121">
    <property type="component" value="Unassembled WGS sequence"/>
</dbReference>
<keyword evidence="2" id="KW-1185">Reference proteome</keyword>
<evidence type="ECO:0000313" key="2">
    <source>
        <dbReference type="Proteomes" id="UP001165121"/>
    </source>
</evidence>
<dbReference type="AlphaFoldDB" id="A0A9W7D7Q3"/>
<protein>
    <submittedName>
        <fullName evidence="1">Unnamed protein product</fullName>
    </submittedName>
</protein>
<dbReference type="SUPFAM" id="SSF56672">
    <property type="entry name" value="DNA/RNA polymerases"/>
    <property type="match status" value="1"/>
</dbReference>
<accession>A0A9W7D7Q3</accession>
<proteinExistence type="predicted"/>
<gene>
    <name evidence="1" type="ORF">Pfra01_002379700</name>
</gene>
<dbReference type="EMBL" id="BSXT01003922">
    <property type="protein sequence ID" value="GMF56174.1"/>
    <property type="molecule type" value="Genomic_DNA"/>
</dbReference>